<feature type="region of interest" description="Disordered" evidence="1">
    <location>
        <begin position="47"/>
        <end position="84"/>
    </location>
</feature>
<organism evidence="2 3">
    <name type="scientific">Candidatus Methylocalor cossyra</name>
    <dbReference type="NCBI Taxonomy" id="3108543"/>
    <lineage>
        <taxon>Bacteria</taxon>
        <taxon>Pseudomonadati</taxon>
        <taxon>Pseudomonadota</taxon>
        <taxon>Gammaproteobacteria</taxon>
        <taxon>Methylococcales</taxon>
        <taxon>Methylococcaceae</taxon>
        <taxon>Candidatus Methylocalor</taxon>
    </lineage>
</organism>
<geneLocation type="plasmid" evidence="2 3">
    <name>2</name>
</geneLocation>
<sequence>MEKVGAVNHPGFGDGANFLEASRPAGGYDVAPEVRLKTRGFHGQFKRANQAATSSAGSAAVNAGTGLDLRNRSSRFGSGSVLGA</sequence>
<gene>
    <name evidence="2" type="ORF">MECH1_V1_P0078</name>
</gene>
<name>A0ABM9NMY0_9GAMM</name>
<accession>A0ABM9NMY0</accession>
<reference evidence="2 3" key="1">
    <citation type="submission" date="2024-04" db="EMBL/GenBank/DDBJ databases">
        <authorList>
            <person name="Cremers G."/>
        </authorList>
    </citation>
    <scope>NUCLEOTIDE SEQUENCE [LARGE SCALE GENOMIC DNA]</scope>
    <source>
        <strain evidence="2">MeCH1-AG</strain>
        <plasmid evidence="2 3">2</plasmid>
    </source>
</reference>
<dbReference type="Proteomes" id="UP001497493">
    <property type="component" value="Plasmid 2"/>
</dbReference>
<keyword evidence="3" id="KW-1185">Reference proteome</keyword>
<evidence type="ECO:0000313" key="2">
    <source>
        <dbReference type="EMBL" id="CAL1242010.1"/>
    </source>
</evidence>
<keyword evidence="2" id="KW-0614">Plasmid</keyword>
<evidence type="ECO:0000256" key="1">
    <source>
        <dbReference type="SAM" id="MobiDB-lite"/>
    </source>
</evidence>
<protein>
    <submittedName>
        <fullName evidence="2">Uncharacterized protein</fullName>
    </submittedName>
</protein>
<dbReference type="EMBL" id="OZ026885">
    <property type="protein sequence ID" value="CAL1242010.1"/>
    <property type="molecule type" value="Genomic_DNA"/>
</dbReference>
<evidence type="ECO:0000313" key="3">
    <source>
        <dbReference type="Proteomes" id="UP001497493"/>
    </source>
</evidence>
<proteinExistence type="predicted"/>